<dbReference type="InterPro" id="IPR055178">
    <property type="entry name" value="RsdA/BaiN/AoA(So)-like_dom"/>
</dbReference>
<gene>
    <name evidence="6" type="ORF">HNP82_002192</name>
</gene>
<evidence type="ECO:0000256" key="2">
    <source>
        <dbReference type="ARBA" id="ARBA00022630"/>
    </source>
</evidence>
<evidence type="ECO:0000256" key="1">
    <source>
        <dbReference type="ARBA" id="ARBA00001974"/>
    </source>
</evidence>
<dbReference type="PRINTS" id="PR00411">
    <property type="entry name" value="PNDRDTASEI"/>
</dbReference>
<dbReference type="PRINTS" id="PR00368">
    <property type="entry name" value="FADPNR"/>
</dbReference>
<dbReference type="InterPro" id="IPR036188">
    <property type="entry name" value="FAD/NAD-bd_sf"/>
</dbReference>
<dbReference type="InterPro" id="IPR004792">
    <property type="entry name" value="BaiN-like"/>
</dbReference>
<dbReference type="NCBIfam" id="TIGR00275">
    <property type="entry name" value="aminoacetone oxidase family FAD-binding enzyme"/>
    <property type="match status" value="1"/>
</dbReference>
<dbReference type="Gene3D" id="1.10.8.260">
    <property type="entry name" value="HI0933 insert domain-like"/>
    <property type="match status" value="1"/>
</dbReference>
<evidence type="ECO:0000313" key="7">
    <source>
        <dbReference type="Proteomes" id="UP000543642"/>
    </source>
</evidence>
<dbReference type="Gene3D" id="3.50.50.60">
    <property type="entry name" value="FAD/NAD(P)-binding domain"/>
    <property type="match status" value="1"/>
</dbReference>
<dbReference type="EMBL" id="JACHFW010000008">
    <property type="protein sequence ID" value="MBB5265053.1"/>
    <property type="molecule type" value="Genomic_DNA"/>
</dbReference>
<evidence type="ECO:0008006" key="8">
    <source>
        <dbReference type="Google" id="ProtNLM"/>
    </source>
</evidence>
<keyword evidence="2" id="KW-0285">Flavoprotein</keyword>
<dbReference type="SUPFAM" id="SSF51905">
    <property type="entry name" value="FAD/NAD(P)-binding domain"/>
    <property type="match status" value="1"/>
</dbReference>
<dbReference type="AlphaFoldDB" id="A0A7W8HBQ8"/>
<dbReference type="Pfam" id="PF03486">
    <property type="entry name" value="HI0933_like"/>
    <property type="match status" value="1"/>
</dbReference>
<dbReference type="InterPro" id="IPR057661">
    <property type="entry name" value="RsdA/BaiN/AoA(So)_Rossmann"/>
</dbReference>
<evidence type="ECO:0000256" key="3">
    <source>
        <dbReference type="ARBA" id="ARBA00022827"/>
    </source>
</evidence>
<feature type="domain" description="RsdA/BaiN/AoA(So)-like insert" evidence="5">
    <location>
        <begin position="196"/>
        <end position="358"/>
    </location>
</feature>
<organism evidence="6 7">
    <name type="scientific">Catenibacillus scindens</name>
    <dbReference type="NCBI Taxonomy" id="673271"/>
    <lineage>
        <taxon>Bacteria</taxon>
        <taxon>Bacillati</taxon>
        <taxon>Bacillota</taxon>
        <taxon>Clostridia</taxon>
        <taxon>Lachnospirales</taxon>
        <taxon>Lachnospiraceae</taxon>
        <taxon>Catenibacillus</taxon>
    </lineage>
</organism>
<dbReference type="Pfam" id="PF22780">
    <property type="entry name" value="HI0933_like_1st"/>
    <property type="match status" value="1"/>
</dbReference>
<comment type="caution">
    <text evidence="6">The sequence shown here is derived from an EMBL/GenBank/DDBJ whole genome shotgun (WGS) entry which is preliminary data.</text>
</comment>
<dbReference type="RefSeq" id="WP_183774421.1">
    <property type="nucleotide sequence ID" value="NZ_CAWVEG010000192.1"/>
</dbReference>
<dbReference type="Gene3D" id="2.40.30.10">
    <property type="entry name" value="Translation factors"/>
    <property type="match status" value="1"/>
</dbReference>
<evidence type="ECO:0000259" key="5">
    <source>
        <dbReference type="Pfam" id="PF22780"/>
    </source>
</evidence>
<evidence type="ECO:0000313" key="6">
    <source>
        <dbReference type="EMBL" id="MBB5265053.1"/>
    </source>
</evidence>
<dbReference type="PANTHER" id="PTHR42887:SF2">
    <property type="entry name" value="OS12G0638800 PROTEIN"/>
    <property type="match status" value="1"/>
</dbReference>
<sequence length="413" mass="44853">MKKKIVIIGGGAAGMMAAIAAARQGHNVHVLEKNEKLGKKLFITGKGRCNVTNNCDVETLLQNVISNPRFLYSAFYAFNSQDMMAFLEAEGLALKTERGNRVFPVSDKSSDVIRVLSREMDRLKVSVHLNSTAVQLLMDDQKVTGVVFEQGSKTQMMEADSVVVATGGLSYPATGSTGDGYRFAEGAGHKITPTMPSLVPLNIREPWCQALQGLSLKNVQVTLTSGKKKLYDARGEMLFTHFGVSGPLILSGSAYVLAALKLGQPVTLSIDLKPALDEQQLDARILRDFGDNKNKWFSNSLSGLLPSKMIPVVVELSGIDRKKPVNEISRGERQKLVHVLKHLSMTVESTRGYNEAIITHGGVSVREINPSTMESRKVLGLYFAGEVLDLDALTGGFNLQIAWSSGWLAGSNV</sequence>
<proteinExistence type="predicted"/>
<dbReference type="InterPro" id="IPR023166">
    <property type="entry name" value="BaiN-like_dom_sf"/>
</dbReference>
<dbReference type="PANTHER" id="PTHR42887">
    <property type="entry name" value="OS12G0638800 PROTEIN"/>
    <property type="match status" value="1"/>
</dbReference>
<evidence type="ECO:0000259" key="4">
    <source>
        <dbReference type="Pfam" id="PF03486"/>
    </source>
</evidence>
<dbReference type="SUPFAM" id="SSF160996">
    <property type="entry name" value="HI0933 insert domain-like"/>
    <property type="match status" value="1"/>
</dbReference>
<feature type="domain" description="RsdA/BaiN/AoA(So)-like Rossmann fold-like" evidence="4">
    <location>
        <begin position="4"/>
        <end position="411"/>
    </location>
</feature>
<accession>A0A7W8HBQ8</accession>
<keyword evidence="3" id="KW-0274">FAD</keyword>
<protein>
    <recommendedName>
        <fullName evidence="8">NAD(P)/FAD-dependent oxidoreductase</fullName>
    </recommendedName>
</protein>
<name>A0A7W8HBQ8_9FIRM</name>
<dbReference type="Proteomes" id="UP000543642">
    <property type="component" value="Unassembled WGS sequence"/>
</dbReference>
<comment type="cofactor">
    <cofactor evidence="1">
        <name>FAD</name>
        <dbReference type="ChEBI" id="CHEBI:57692"/>
    </cofactor>
</comment>
<keyword evidence="7" id="KW-1185">Reference proteome</keyword>
<reference evidence="6 7" key="1">
    <citation type="submission" date="2020-08" db="EMBL/GenBank/DDBJ databases">
        <title>Genomic Encyclopedia of Type Strains, Phase IV (KMG-IV): sequencing the most valuable type-strain genomes for metagenomic binning, comparative biology and taxonomic classification.</title>
        <authorList>
            <person name="Goeker M."/>
        </authorList>
    </citation>
    <scope>NUCLEOTIDE SEQUENCE [LARGE SCALE GENOMIC DNA]</scope>
    <source>
        <strain evidence="6 7">DSM 106146</strain>
    </source>
</reference>